<dbReference type="EMBL" id="BOMS01000035">
    <property type="protein sequence ID" value="GIE66469.1"/>
    <property type="molecule type" value="Genomic_DNA"/>
</dbReference>
<evidence type="ECO:0000256" key="1">
    <source>
        <dbReference type="SAM" id="MobiDB-lite"/>
    </source>
</evidence>
<evidence type="ECO:0000313" key="2">
    <source>
        <dbReference type="EMBL" id="GIE66469.1"/>
    </source>
</evidence>
<proteinExistence type="predicted"/>
<feature type="compositionally biased region" description="Polar residues" evidence="1">
    <location>
        <begin position="1"/>
        <end position="15"/>
    </location>
</feature>
<keyword evidence="3" id="KW-1185">Reference proteome</keyword>
<reference evidence="2 3" key="1">
    <citation type="submission" date="2021-01" db="EMBL/GenBank/DDBJ databases">
        <title>Whole genome shotgun sequence of Actinoplanes palleronii NBRC 14916.</title>
        <authorList>
            <person name="Komaki H."/>
            <person name="Tamura T."/>
        </authorList>
    </citation>
    <scope>NUCLEOTIDE SEQUENCE [LARGE SCALE GENOMIC DNA]</scope>
    <source>
        <strain evidence="2 3">NBRC 14916</strain>
    </source>
</reference>
<protein>
    <submittedName>
        <fullName evidence="2">Uncharacterized protein</fullName>
    </submittedName>
</protein>
<name>A0ABQ4B706_9ACTN</name>
<sequence>MLGANVQNRAPTQAASREDTRYRASTKYHEEPVNANAPVKNTLNATCGPNRRVMGVSGSETANADVLAIMFTPSG</sequence>
<organism evidence="2 3">
    <name type="scientific">Actinoplanes palleronii</name>
    <dbReference type="NCBI Taxonomy" id="113570"/>
    <lineage>
        <taxon>Bacteria</taxon>
        <taxon>Bacillati</taxon>
        <taxon>Actinomycetota</taxon>
        <taxon>Actinomycetes</taxon>
        <taxon>Micromonosporales</taxon>
        <taxon>Micromonosporaceae</taxon>
        <taxon>Actinoplanes</taxon>
    </lineage>
</organism>
<dbReference type="Proteomes" id="UP000624709">
    <property type="component" value="Unassembled WGS sequence"/>
</dbReference>
<comment type="caution">
    <text evidence="2">The sequence shown here is derived from an EMBL/GenBank/DDBJ whole genome shotgun (WGS) entry which is preliminary data.</text>
</comment>
<feature type="region of interest" description="Disordered" evidence="1">
    <location>
        <begin position="1"/>
        <end position="24"/>
    </location>
</feature>
<accession>A0ABQ4B706</accession>
<gene>
    <name evidence="2" type="ORF">Apa02nite_025770</name>
</gene>
<evidence type="ECO:0000313" key="3">
    <source>
        <dbReference type="Proteomes" id="UP000624709"/>
    </source>
</evidence>